<name>E1ZL64_CHLVA</name>
<evidence type="ECO:0000313" key="3">
    <source>
        <dbReference type="Proteomes" id="UP000008141"/>
    </source>
</evidence>
<dbReference type="InParanoid" id="E1ZL64"/>
<proteinExistence type="predicted"/>
<protein>
    <recommendedName>
        <fullName evidence="4">TNFR-Cys domain-containing protein</fullName>
    </recommendedName>
</protein>
<dbReference type="EMBL" id="GL433851">
    <property type="protein sequence ID" value="EFN53605.1"/>
    <property type="molecule type" value="Genomic_DNA"/>
</dbReference>
<dbReference type="RefSeq" id="XP_005845707.1">
    <property type="nucleotide sequence ID" value="XM_005845645.1"/>
</dbReference>
<evidence type="ECO:0008006" key="4">
    <source>
        <dbReference type="Google" id="ProtNLM"/>
    </source>
</evidence>
<dbReference type="AlphaFoldDB" id="E1ZL64"/>
<keyword evidence="1" id="KW-0732">Signal</keyword>
<evidence type="ECO:0000313" key="2">
    <source>
        <dbReference type="EMBL" id="EFN53605.1"/>
    </source>
</evidence>
<keyword evidence="3" id="KW-1185">Reference proteome</keyword>
<gene>
    <name evidence="2" type="ORF">CHLNCDRAFT_136842</name>
</gene>
<dbReference type="GeneID" id="17352946"/>
<feature type="chain" id="PRO_5003156410" description="TNFR-Cys domain-containing protein" evidence="1">
    <location>
        <begin position="27"/>
        <end position="230"/>
    </location>
</feature>
<reference evidence="2 3" key="1">
    <citation type="journal article" date="2010" name="Plant Cell">
        <title>The Chlorella variabilis NC64A genome reveals adaptation to photosymbiosis, coevolution with viruses, and cryptic sex.</title>
        <authorList>
            <person name="Blanc G."/>
            <person name="Duncan G."/>
            <person name="Agarkova I."/>
            <person name="Borodovsky M."/>
            <person name="Gurnon J."/>
            <person name="Kuo A."/>
            <person name="Lindquist E."/>
            <person name="Lucas S."/>
            <person name="Pangilinan J."/>
            <person name="Polle J."/>
            <person name="Salamov A."/>
            <person name="Terry A."/>
            <person name="Yamada T."/>
            <person name="Dunigan D.D."/>
            <person name="Grigoriev I.V."/>
            <person name="Claverie J.M."/>
            <person name="Van Etten J.L."/>
        </authorList>
    </citation>
    <scope>NUCLEOTIDE SEQUENCE [LARGE SCALE GENOMIC DNA]</scope>
    <source>
        <strain evidence="2 3">NC64A</strain>
    </source>
</reference>
<dbReference type="KEGG" id="cvr:CHLNCDRAFT_136842"/>
<evidence type="ECO:0000256" key="1">
    <source>
        <dbReference type="SAM" id="SignalP"/>
    </source>
</evidence>
<dbReference type="Proteomes" id="UP000008141">
    <property type="component" value="Unassembled WGS sequence"/>
</dbReference>
<sequence>MAALSNVLQAIVALLVAAIVAPTAHAQLLAPSPTKYAPCDGGKEATCASTGAAAGKPICCERHKAVCGTRLDGAPRCVTCPQYCPVDCMPGYKCGADPADPNRCWKCLPDPGGSATPGYVRTTCSASKPCPTGQLCSTGFCRQDPCTDPGFKGCSGATPKCSVTPSFTAECIADPATAVATGSMSSNCKPACGKGYQCSKVGSKLQCVKLQVKKRGRRLLAAPSRRELRL</sequence>
<organism evidence="3">
    <name type="scientific">Chlorella variabilis</name>
    <name type="common">Green alga</name>
    <dbReference type="NCBI Taxonomy" id="554065"/>
    <lineage>
        <taxon>Eukaryota</taxon>
        <taxon>Viridiplantae</taxon>
        <taxon>Chlorophyta</taxon>
        <taxon>core chlorophytes</taxon>
        <taxon>Trebouxiophyceae</taxon>
        <taxon>Chlorellales</taxon>
        <taxon>Chlorellaceae</taxon>
        <taxon>Chlorella clade</taxon>
        <taxon>Chlorella</taxon>
    </lineage>
</organism>
<accession>E1ZL64</accession>
<feature type="signal peptide" evidence="1">
    <location>
        <begin position="1"/>
        <end position="26"/>
    </location>
</feature>